<evidence type="ECO:0000256" key="2">
    <source>
        <dbReference type="ARBA" id="ARBA00022679"/>
    </source>
</evidence>
<dbReference type="Proteomes" id="UP000688137">
    <property type="component" value="Unassembled WGS sequence"/>
</dbReference>
<dbReference type="PANTHER" id="PTHR24345">
    <property type="entry name" value="SERINE/THREONINE-PROTEIN KINASE PLK"/>
    <property type="match status" value="1"/>
</dbReference>
<dbReference type="InterPro" id="IPR008271">
    <property type="entry name" value="Ser/Thr_kinase_AS"/>
</dbReference>
<organism evidence="8 9">
    <name type="scientific">Paramecium primaurelia</name>
    <dbReference type="NCBI Taxonomy" id="5886"/>
    <lineage>
        <taxon>Eukaryota</taxon>
        <taxon>Sar</taxon>
        <taxon>Alveolata</taxon>
        <taxon>Ciliophora</taxon>
        <taxon>Intramacronucleata</taxon>
        <taxon>Oligohymenophorea</taxon>
        <taxon>Peniculida</taxon>
        <taxon>Parameciidae</taxon>
        <taxon>Paramecium</taxon>
    </lineage>
</organism>
<evidence type="ECO:0000313" key="9">
    <source>
        <dbReference type="Proteomes" id="UP000688137"/>
    </source>
</evidence>
<accession>A0A8S1KXR1</accession>
<dbReference type="GO" id="GO:0005634">
    <property type="term" value="C:nucleus"/>
    <property type="evidence" value="ECO:0007669"/>
    <property type="project" value="TreeGrafter"/>
</dbReference>
<evidence type="ECO:0000256" key="3">
    <source>
        <dbReference type="ARBA" id="ARBA00022741"/>
    </source>
</evidence>
<protein>
    <recommendedName>
        <fullName evidence="7">Protein kinase domain-containing protein</fullName>
    </recommendedName>
</protein>
<keyword evidence="3" id="KW-0547">Nucleotide-binding</keyword>
<dbReference type="InterPro" id="IPR000719">
    <property type="entry name" value="Prot_kinase_dom"/>
</dbReference>
<evidence type="ECO:0000256" key="4">
    <source>
        <dbReference type="ARBA" id="ARBA00022777"/>
    </source>
</evidence>
<dbReference type="PANTHER" id="PTHR24345:SF0">
    <property type="entry name" value="CELL CYCLE SERINE_THREONINE-PROTEIN KINASE CDC5_MSD2"/>
    <property type="match status" value="1"/>
</dbReference>
<comment type="caution">
    <text evidence="8">The sequence shown here is derived from an EMBL/GenBank/DDBJ whole genome shotgun (WGS) entry which is preliminary data.</text>
</comment>
<dbReference type="GO" id="GO:0004674">
    <property type="term" value="F:protein serine/threonine kinase activity"/>
    <property type="evidence" value="ECO:0007669"/>
    <property type="project" value="UniProtKB-KW"/>
</dbReference>
<feature type="coiled-coil region" evidence="6">
    <location>
        <begin position="475"/>
        <end position="502"/>
    </location>
</feature>
<evidence type="ECO:0000313" key="8">
    <source>
        <dbReference type="EMBL" id="CAD8060269.1"/>
    </source>
</evidence>
<evidence type="ECO:0000256" key="5">
    <source>
        <dbReference type="ARBA" id="ARBA00022840"/>
    </source>
</evidence>
<dbReference type="PROSITE" id="PS00108">
    <property type="entry name" value="PROTEIN_KINASE_ST"/>
    <property type="match status" value="1"/>
</dbReference>
<keyword evidence="5" id="KW-0067">ATP-binding</keyword>
<reference evidence="8" key="1">
    <citation type="submission" date="2021-01" db="EMBL/GenBank/DDBJ databases">
        <authorList>
            <consortium name="Genoscope - CEA"/>
            <person name="William W."/>
        </authorList>
    </citation>
    <scope>NUCLEOTIDE SEQUENCE</scope>
</reference>
<evidence type="ECO:0000256" key="1">
    <source>
        <dbReference type="ARBA" id="ARBA00022527"/>
    </source>
</evidence>
<dbReference type="PROSITE" id="PS50011">
    <property type="entry name" value="PROTEIN_KINASE_DOM"/>
    <property type="match status" value="1"/>
</dbReference>
<sequence length="826" mass="95832">MTDVLPERLRDKLNILQDNLKRALSGYENTDKKLPTRSYSNFQSSKIGIRIWDLDDKRHCNNLMISLKQLEKQERTYFFEKVKPKQRIRIDCIFKPTQQITPLSSDPSSNPSNLKISKRLSFSDSLVLSSPQKKANELFIKLNLQTINKSSPIKIDESIKANRQLPNQEQGFNFQQIFSNTSLQKSVSMSVKSINEYEICSLKEILQKKNGHKYHSMEKDQINQNSVLLFKELSILNDNANLQKQVLLKNNNNIFQFQSMKQDQIDQVAKEIQLNFSNLKQEQIIQCSVIQQLPKFDLDSTKYNHSLKILERQTKIDKISRLGIIISTIKKETQQQNNNQIQTSLIQIKCQQLARDVGQRKPNILNFYVNTLDELVVRQLPQENQPATIMTAFKIIKMDQEPKQNTINKLINQNKQLNYEQVFFNNEPQILSLKSINLSLLQQDKNNENNILIMDLMNMVDKECFENTKIQPKICFQYEQNLEKNRKKIEEIKQLISTSKKQNPLTQLTHSKQQSIKEQKLQIDILKPVRNISVCSNERRQSSVGLNTPIRSPNFNHQKGFMQMSKNDKSALNRFKKIKYLGRGNISDVYSVIDTTTGMLTALKIIQKSVITSKGIQGLIKTEICIQSFIQHPNILKCYGVINDDKQIALVLELGDITLFNYKKEKKLTEKQIIDIIYQVLKGVNYLHQYGIIHRDIKPENILLQGEVIKLADLGICIKANNAQQYCGTPGYMAPEITMKQKYDNKVDCYSIGVLIHELLFGKIPKSGQQVNGDTQLIKLMNRLLEINPALRISCKQALEYEMFRFCEKKMAQYSEMIKNTIFWDY</sequence>
<evidence type="ECO:0000259" key="7">
    <source>
        <dbReference type="PROSITE" id="PS50011"/>
    </source>
</evidence>
<dbReference type="EMBL" id="CAJJDM010000029">
    <property type="protein sequence ID" value="CAD8060269.1"/>
    <property type="molecule type" value="Genomic_DNA"/>
</dbReference>
<keyword evidence="6" id="KW-0175">Coiled coil</keyword>
<dbReference type="GO" id="GO:0005524">
    <property type="term" value="F:ATP binding"/>
    <property type="evidence" value="ECO:0007669"/>
    <property type="project" value="UniProtKB-KW"/>
</dbReference>
<dbReference type="OMA" id="MAPEITM"/>
<keyword evidence="2" id="KW-0808">Transferase</keyword>
<keyword evidence="9" id="KW-1185">Reference proteome</keyword>
<dbReference type="FunFam" id="3.30.200.20:FF:001020">
    <property type="entry name" value="Predicted protein"/>
    <property type="match status" value="1"/>
</dbReference>
<gene>
    <name evidence="8" type="ORF">PPRIM_AZ9-3.1.T0300050</name>
</gene>
<dbReference type="SMART" id="SM00220">
    <property type="entry name" value="S_TKc"/>
    <property type="match status" value="1"/>
</dbReference>
<feature type="domain" description="Protein kinase" evidence="7">
    <location>
        <begin position="575"/>
        <end position="804"/>
    </location>
</feature>
<keyword evidence="4" id="KW-0418">Kinase</keyword>
<dbReference type="AlphaFoldDB" id="A0A8S1KXR1"/>
<dbReference type="Pfam" id="PF00069">
    <property type="entry name" value="Pkinase"/>
    <property type="match status" value="1"/>
</dbReference>
<proteinExistence type="predicted"/>
<dbReference type="FunFam" id="1.10.510.10:FF:001178">
    <property type="entry name" value="Uncharacterized protein"/>
    <property type="match status" value="1"/>
</dbReference>
<name>A0A8S1KXR1_PARPR</name>
<keyword evidence="1" id="KW-0723">Serine/threonine-protein kinase</keyword>
<evidence type="ECO:0000256" key="6">
    <source>
        <dbReference type="SAM" id="Coils"/>
    </source>
</evidence>